<gene>
    <name evidence="8" type="ORF">J0S82_004989</name>
</gene>
<dbReference type="PANTHER" id="PTHR34093">
    <property type="entry name" value="CHLORIDE CHANNEL CLIC-LIKE PROTEIN 1"/>
    <property type="match status" value="1"/>
</dbReference>
<evidence type="ECO:0000256" key="3">
    <source>
        <dbReference type="ARBA" id="ARBA00015571"/>
    </source>
</evidence>
<feature type="signal peptide" evidence="7">
    <location>
        <begin position="1"/>
        <end position="16"/>
    </location>
</feature>
<evidence type="ECO:0000256" key="6">
    <source>
        <dbReference type="ARBA" id="ARBA00023136"/>
    </source>
</evidence>
<dbReference type="InterPro" id="IPR009231">
    <property type="entry name" value="Chloride_chnl_CLIC-like"/>
</dbReference>
<protein>
    <recommendedName>
        <fullName evidence="3">Chloride channel CLIC-like protein 1</fullName>
    </recommendedName>
</protein>
<feature type="chain" id="PRO_5035300507" description="Chloride channel CLIC-like protein 1" evidence="7">
    <location>
        <begin position="17"/>
        <end position="139"/>
    </location>
</feature>
<evidence type="ECO:0000313" key="8">
    <source>
        <dbReference type="EMBL" id="KAG8511602.1"/>
    </source>
</evidence>
<keyword evidence="4" id="KW-0812">Transmembrane</keyword>
<name>A0A8J6A3F5_GALPY</name>
<evidence type="ECO:0000256" key="7">
    <source>
        <dbReference type="SAM" id="SignalP"/>
    </source>
</evidence>
<keyword evidence="9" id="KW-1185">Reference proteome</keyword>
<dbReference type="PANTHER" id="PTHR34093:SF1">
    <property type="entry name" value="CHLORIDE CHANNEL CLIC-LIKE PROTEIN 1"/>
    <property type="match status" value="1"/>
</dbReference>
<keyword evidence="6" id="KW-0472">Membrane</keyword>
<dbReference type="GO" id="GO:0005254">
    <property type="term" value="F:chloride channel activity"/>
    <property type="evidence" value="ECO:0007669"/>
    <property type="project" value="TreeGrafter"/>
</dbReference>
<sequence length="139" mass="15478">MLCALLLCGCLWLVAGDTHHDDWVDPTDMLNYDAASGTMRKPQVLLRTGVSTPPSLGTHQFTEGLHRAARPSGRSGLGDDFPQLNYKEIKSLLQVKYDIAGKKEESPDQPYAEELSACYSRLDSLTHQVRGFSFVIVYF</sequence>
<dbReference type="EMBL" id="JAGFMF010011828">
    <property type="protein sequence ID" value="KAG8511602.1"/>
    <property type="molecule type" value="Genomic_DNA"/>
</dbReference>
<evidence type="ECO:0000256" key="4">
    <source>
        <dbReference type="ARBA" id="ARBA00022692"/>
    </source>
</evidence>
<dbReference type="Proteomes" id="UP000700334">
    <property type="component" value="Unassembled WGS sequence"/>
</dbReference>
<dbReference type="GO" id="GO:0016020">
    <property type="term" value="C:membrane"/>
    <property type="evidence" value="ECO:0007669"/>
    <property type="project" value="UniProtKB-SubCell"/>
</dbReference>
<dbReference type="Pfam" id="PF05934">
    <property type="entry name" value="MCLC"/>
    <property type="match status" value="2"/>
</dbReference>
<evidence type="ECO:0000256" key="1">
    <source>
        <dbReference type="ARBA" id="ARBA00004141"/>
    </source>
</evidence>
<dbReference type="AlphaFoldDB" id="A0A8J6A3F5"/>
<comment type="similarity">
    <text evidence="2">Belongs to the chloride channel MCLC family.</text>
</comment>
<keyword evidence="7" id="KW-0732">Signal</keyword>
<dbReference type="GO" id="GO:0005783">
    <property type="term" value="C:endoplasmic reticulum"/>
    <property type="evidence" value="ECO:0007669"/>
    <property type="project" value="TreeGrafter"/>
</dbReference>
<proteinExistence type="inferred from homology"/>
<dbReference type="OrthoDB" id="8704919at2759"/>
<evidence type="ECO:0000313" key="9">
    <source>
        <dbReference type="Proteomes" id="UP000700334"/>
    </source>
</evidence>
<comment type="caution">
    <text evidence="8">The sequence shown here is derived from an EMBL/GenBank/DDBJ whole genome shotgun (WGS) entry which is preliminary data.</text>
</comment>
<comment type="subcellular location">
    <subcellularLocation>
        <location evidence="1">Membrane</location>
        <topology evidence="1">Multi-pass membrane protein</topology>
    </subcellularLocation>
</comment>
<evidence type="ECO:0000256" key="2">
    <source>
        <dbReference type="ARBA" id="ARBA00005944"/>
    </source>
</evidence>
<reference evidence="8" key="1">
    <citation type="journal article" date="2021" name="Evol. Appl.">
        <title>The genome of the Pyrenean desman and the effects of bottlenecks and inbreeding on the genomic landscape of an endangered species.</title>
        <authorList>
            <person name="Escoda L."/>
            <person name="Castresana J."/>
        </authorList>
    </citation>
    <scope>NUCLEOTIDE SEQUENCE</scope>
    <source>
        <strain evidence="8">IBE-C5619</strain>
    </source>
</reference>
<keyword evidence="5" id="KW-1133">Transmembrane helix</keyword>
<evidence type="ECO:0000256" key="5">
    <source>
        <dbReference type="ARBA" id="ARBA00022989"/>
    </source>
</evidence>
<accession>A0A8J6A3F5</accession>
<organism evidence="8 9">
    <name type="scientific">Galemys pyrenaicus</name>
    <name type="common">Iberian desman</name>
    <name type="synonym">Pyrenean desman</name>
    <dbReference type="NCBI Taxonomy" id="202257"/>
    <lineage>
        <taxon>Eukaryota</taxon>
        <taxon>Metazoa</taxon>
        <taxon>Chordata</taxon>
        <taxon>Craniata</taxon>
        <taxon>Vertebrata</taxon>
        <taxon>Euteleostomi</taxon>
        <taxon>Mammalia</taxon>
        <taxon>Eutheria</taxon>
        <taxon>Laurasiatheria</taxon>
        <taxon>Eulipotyphla</taxon>
        <taxon>Talpidae</taxon>
        <taxon>Galemys</taxon>
    </lineage>
</organism>